<dbReference type="NCBIfam" id="TIGR00079">
    <property type="entry name" value="pept_deformyl"/>
    <property type="match status" value="1"/>
</dbReference>
<dbReference type="GO" id="GO:0046872">
    <property type="term" value="F:metal ion binding"/>
    <property type="evidence" value="ECO:0007669"/>
    <property type="project" value="UniProtKB-KW"/>
</dbReference>
<keyword evidence="2" id="KW-0648">Protein biosynthesis</keyword>
<dbReference type="PIRSF" id="PIRSF004749">
    <property type="entry name" value="Pep_def"/>
    <property type="match status" value="1"/>
</dbReference>
<dbReference type="EC" id="3.5.1.88" evidence="2"/>
<proteinExistence type="inferred from homology"/>
<dbReference type="InterPro" id="IPR023635">
    <property type="entry name" value="Peptide_deformylase"/>
</dbReference>
<feature type="active site" evidence="2">
    <location>
        <position position="143"/>
    </location>
</feature>
<keyword evidence="2" id="KW-0479">Metal-binding</keyword>
<comment type="similarity">
    <text evidence="1 2">Belongs to the polypeptide deformylase family.</text>
</comment>
<dbReference type="Pfam" id="PF01327">
    <property type="entry name" value="Pep_deformylase"/>
    <property type="match status" value="1"/>
</dbReference>
<keyword evidence="6" id="KW-1185">Reference proteome</keyword>
<name>A0A328FDE3_9BACT</name>
<evidence type="ECO:0000256" key="2">
    <source>
        <dbReference type="HAMAP-Rule" id="MF_00163"/>
    </source>
</evidence>
<dbReference type="Proteomes" id="UP000293902">
    <property type="component" value="Chromosome"/>
</dbReference>
<evidence type="ECO:0000313" key="4">
    <source>
        <dbReference type="EMBL" id="RAM01452.1"/>
    </source>
</evidence>
<comment type="function">
    <text evidence="2">Removes the formyl group from the N-terminal Met of newly synthesized proteins. Requires at least a dipeptide for an efficient rate of reaction. N-terminal L-methionine is a prerequisite for activity but the enzyme has broad specificity at other positions.</text>
</comment>
<feature type="binding site" evidence="2">
    <location>
        <position position="100"/>
    </location>
    <ligand>
        <name>Fe cation</name>
        <dbReference type="ChEBI" id="CHEBI:24875"/>
    </ligand>
</feature>
<comment type="catalytic activity">
    <reaction evidence="2">
        <text>N-terminal N-formyl-L-methionyl-[peptide] + H2O = N-terminal L-methionyl-[peptide] + formate</text>
        <dbReference type="Rhea" id="RHEA:24420"/>
        <dbReference type="Rhea" id="RHEA-COMP:10639"/>
        <dbReference type="Rhea" id="RHEA-COMP:10640"/>
        <dbReference type="ChEBI" id="CHEBI:15377"/>
        <dbReference type="ChEBI" id="CHEBI:15740"/>
        <dbReference type="ChEBI" id="CHEBI:49298"/>
        <dbReference type="ChEBI" id="CHEBI:64731"/>
        <dbReference type="EC" id="3.5.1.88"/>
    </reaction>
</comment>
<dbReference type="SUPFAM" id="SSF56420">
    <property type="entry name" value="Peptide deformylase"/>
    <property type="match status" value="1"/>
</dbReference>
<dbReference type="CDD" id="cd00487">
    <property type="entry name" value="Pep_deformylase"/>
    <property type="match status" value="1"/>
</dbReference>
<accession>A0A328FDE3</accession>
<evidence type="ECO:0000256" key="1">
    <source>
        <dbReference type="ARBA" id="ARBA00010759"/>
    </source>
</evidence>
<dbReference type="RefSeq" id="WP_111957692.1">
    <property type="nucleotide sequence ID" value="NZ_CP036313.1"/>
</dbReference>
<reference evidence="4 5" key="1">
    <citation type="submission" date="2018-06" db="EMBL/GenBank/DDBJ databases">
        <title>Complete Genome Sequence of Desulfobacter hydrogenophilus (DSM3380).</title>
        <authorList>
            <person name="Marietou A."/>
            <person name="Schreiber L."/>
            <person name="Marshall I."/>
            <person name="Jorgensen B."/>
        </authorList>
    </citation>
    <scope>NUCLEOTIDE SEQUENCE [LARGE SCALE GENOMIC DNA]</scope>
    <source>
        <strain evidence="4 5">DSM 3380</strain>
    </source>
</reference>
<evidence type="ECO:0000313" key="5">
    <source>
        <dbReference type="Proteomes" id="UP000248798"/>
    </source>
</evidence>
<dbReference type="AlphaFoldDB" id="A0A328FDE3"/>
<dbReference type="EMBL" id="QLNI01000027">
    <property type="protein sequence ID" value="RAM01452.1"/>
    <property type="molecule type" value="Genomic_DNA"/>
</dbReference>
<dbReference type="GO" id="GO:0006412">
    <property type="term" value="P:translation"/>
    <property type="evidence" value="ECO:0007669"/>
    <property type="project" value="UniProtKB-UniRule"/>
</dbReference>
<sequence>MAILDIVTFPEPSLKKASVPVESIDDELKTFIEDMGETMFHDAGVGLAAPQVGINRRVIVYDPHAGEEQTDPENKTFTPLINPEILSKSKETFISESEGCLSVVDYRSDVRRHSSVTVRAMNIDGETIEFDAQGLMSVIMQHEIDHLDGILFIDRISTLKRAMYTKKRLKQLKNKK</sequence>
<evidence type="ECO:0000313" key="3">
    <source>
        <dbReference type="EMBL" id="QBH14492.1"/>
    </source>
</evidence>
<dbReference type="HAMAP" id="MF_00163">
    <property type="entry name" value="Pep_deformylase"/>
    <property type="match status" value="1"/>
</dbReference>
<keyword evidence="2" id="KW-0408">Iron</keyword>
<reference evidence="3 6" key="2">
    <citation type="submission" date="2019-02" db="EMBL/GenBank/DDBJ databases">
        <title>Complete genome sequence of Desulfobacter hydrogenophilus AcRS1.</title>
        <authorList>
            <person name="Marietou A."/>
            <person name="Lund M.B."/>
            <person name="Marshall I.P.G."/>
            <person name="Schreiber L."/>
            <person name="Jorgensen B."/>
        </authorList>
    </citation>
    <scope>NUCLEOTIDE SEQUENCE [LARGE SCALE GENOMIC DNA]</scope>
    <source>
        <strain evidence="3 6">AcRS1</strain>
    </source>
</reference>
<comment type="cofactor">
    <cofactor evidence="2">
        <name>Fe(2+)</name>
        <dbReference type="ChEBI" id="CHEBI:29033"/>
    </cofactor>
    <text evidence="2">Binds 1 Fe(2+) ion.</text>
</comment>
<protein>
    <recommendedName>
        <fullName evidence="2">Peptide deformylase</fullName>
        <shortName evidence="2">PDF</shortName>
        <ecNumber evidence="2">3.5.1.88</ecNumber>
    </recommendedName>
    <alternativeName>
        <fullName evidence="2">Polypeptide deformylase</fullName>
    </alternativeName>
</protein>
<gene>
    <name evidence="2 4" type="primary">def</name>
    <name evidence="4" type="ORF">DO021_13930</name>
    <name evidence="3" type="ORF">EYB58_17105</name>
</gene>
<keyword evidence="2 4" id="KW-0378">Hydrolase</keyword>
<feature type="binding site" evidence="2">
    <location>
        <position position="142"/>
    </location>
    <ligand>
        <name>Fe cation</name>
        <dbReference type="ChEBI" id="CHEBI:24875"/>
    </ligand>
</feature>
<dbReference type="PANTHER" id="PTHR10458:SF22">
    <property type="entry name" value="PEPTIDE DEFORMYLASE"/>
    <property type="match status" value="1"/>
</dbReference>
<dbReference type="PANTHER" id="PTHR10458">
    <property type="entry name" value="PEPTIDE DEFORMYLASE"/>
    <property type="match status" value="1"/>
</dbReference>
<dbReference type="EMBL" id="CP036313">
    <property type="protein sequence ID" value="QBH14492.1"/>
    <property type="molecule type" value="Genomic_DNA"/>
</dbReference>
<dbReference type="Proteomes" id="UP000248798">
    <property type="component" value="Unassembled WGS sequence"/>
</dbReference>
<dbReference type="Gene3D" id="3.90.45.10">
    <property type="entry name" value="Peptide deformylase"/>
    <property type="match status" value="1"/>
</dbReference>
<dbReference type="PRINTS" id="PR01576">
    <property type="entry name" value="PDEFORMYLASE"/>
</dbReference>
<dbReference type="GO" id="GO:0042586">
    <property type="term" value="F:peptide deformylase activity"/>
    <property type="evidence" value="ECO:0007669"/>
    <property type="project" value="UniProtKB-UniRule"/>
</dbReference>
<dbReference type="InterPro" id="IPR036821">
    <property type="entry name" value="Peptide_deformylase_sf"/>
</dbReference>
<organism evidence="4 5">
    <name type="scientific">Desulfobacter hydrogenophilus</name>
    <dbReference type="NCBI Taxonomy" id="2291"/>
    <lineage>
        <taxon>Bacteria</taxon>
        <taxon>Pseudomonadati</taxon>
        <taxon>Thermodesulfobacteriota</taxon>
        <taxon>Desulfobacteria</taxon>
        <taxon>Desulfobacterales</taxon>
        <taxon>Desulfobacteraceae</taxon>
        <taxon>Desulfobacter</taxon>
    </lineage>
</organism>
<feature type="binding site" evidence="2">
    <location>
        <position position="146"/>
    </location>
    <ligand>
        <name>Fe cation</name>
        <dbReference type="ChEBI" id="CHEBI:24875"/>
    </ligand>
</feature>
<dbReference type="OrthoDB" id="9804313at2"/>
<dbReference type="NCBIfam" id="NF001159">
    <property type="entry name" value="PRK00150.1-3"/>
    <property type="match status" value="1"/>
</dbReference>
<evidence type="ECO:0000313" key="6">
    <source>
        <dbReference type="Proteomes" id="UP000293902"/>
    </source>
</evidence>